<keyword evidence="2" id="KW-0472">Membrane</keyword>
<organism evidence="3 4">
    <name type="scientific">Pleurodeles waltl</name>
    <name type="common">Iberian ribbed newt</name>
    <dbReference type="NCBI Taxonomy" id="8319"/>
    <lineage>
        <taxon>Eukaryota</taxon>
        <taxon>Metazoa</taxon>
        <taxon>Chordata</taxon>
        <taxon>Craniata</taxon>
        <taxon>Vertebrata</taxon>
        <taxon>Euteleostomi</taxon>
        <taxon>Amphibia</taxon>
        <taxon>Batrachia</taxon>
        <taxon>Caudata</taxon>
        <taxon>Salamandroidea</taxon>
        <taxon>Salamandridae</taxon>
        <taxon>Pleurodelinae</taxon>
        <taxon>Pleurodeles</taxon>
    </lineage>
</organism>
<feature type="transmembrane region" description="Helical" evidence="2">
    <location>
        <begin position="92"/>
        <end position="112"/>
    </location>
</feature>
<dbReference type="EMBL" id="JANPWB010000012">
    <property type="protein sequence ID" value="KAJ1116025.1"/>
    <property type="molecule type" value="Genomic_DNA"/>
</dbReference>
<proteinExistence type="predicted"/>
<keyword evidence="2" id="KW-1133">Transmembrane helix</keyword>
<protein>
    <submittedName>
        <fullName evidence="3">Uncharacterized protein</fullName>
    </submittedName>
</protein>
<evidence type="ECO:0000313" key="3">
    <source>
        <dbReference type="EMBL" id="KAJ1116025.1"/>
    </source>
</evidence>
<name>A0AAV7NIX5_PLEWA</name>
<reference evidence="3" key="1">
    <citation type="journal article" date="2022" name="bioRxiv">
        <title>Sequencing and chromosome-scale assembly of the giantPleurodeles waltlgenome.</title>
        <authorList>
            <person name="Brown T."/>
            <person name="Elewa A."/>
            <person name="Iarovenko S."/>
            <person name="Subramanian E."/>
            <person name="Araus A.J."/>
            <person name="Petzold A."/>
            <person name="Susuki M."/>
            <person name="Suzuki K.-i.T."/>
            <person name="Hayashi T."/>
            <person name="Toyoda A."/>
            <person name="Oliveira C."/>
            <person name="Osipova E."/>
            <person name="Leigh N.D."/>
            <person name="Simon A."/>
            <person name="Yun M.H."/>
        </authorList>
    </citation>
    <scope>NUCLEOTIDE SEQUENCE</scope>
    <source>
        <strain evidence="3">20211129_DDA</strain>
        <tissue evidence="3">Liver</tissue>
    </source>
</reference>
<evidence type="ECO:0000256" key="2">
    <source>
        <dbReference type="SAM" id="Phobius"/>
    </source>
</evidence>
<comment type="caution">
    <text evidence="3">The sequence shown here is derived from an EMBL/GenBank/DDBJ whole genome shotgun (WGS) entry which is preliminary data.</text>
</comment>
<dbReference type="Proteomes" id="UP001066276">
    <property type="component" value="Chromosome 8"/>
</dbReference>
<dbReference type="AlphaFoldDB" id="A0AAV7NIX5"/>
<accession>A0AAV7NIX5</accession>
<keyword evidence="4" id="KW-1185">Reference proteome</keyword>
<evidence type="ECO:0000313" key="4">
    <source>
        <dbReference type="Proteomes" id="UP001066276"/>
    </source>
</evidence>
<feature type="compositionally biased region" description="Basic and acidic residues" evidence="1">
    <location>
        <begin position="163"/>
        <end position="174"/>
    </location>
</feature>
<evidence type="ECO:0000256" key="1">
    <source>
        <dbReference type="SAM" id="MobiDB-lite"/>
    </source>
</evidence>
<sequence>MNKKNRAGKEACRYKPHRRTLSEDHRSGGLEFRQLAHRQVRETRVRTQAYTWSLTALAALPAETRYPAARAEACRLFSAALLQRTRVRQRSFGSSFFVLFFGCGRAFTYNSYYSNKGGCRLRNRRRTEHEARQTILFSTALMRCSSNYQAETRHRERLRSVHALEQHNSREPRGRLAPAPHVPAI</sequence>
<keyword evidence="2" id="KW-0812">Transmembrane</keyword>
<feature type="region of interest" description="Disordered" evidence="1">
    <location>
        <begin position="163"/>
        <end position="185"/>
    </location>
</feature>
<gene>
    <name evidence="3" type="ORF">NDU88_004244</name>
</gene>